<evidence type="ECO:0000313" key="3">
    <source>
        <dbReference type="EMBL" id="GGE51457.1"/>
    </source>
</evidence>
<dbReference type="InterPro" id="IPR002347">
    <property type="entry name" value="SDR_fam"/>
</dbReference>
<evidence type="ECO:0000313" key="4">
    <source>
        <dbReference type="Proteomes" id="UP000602745"/>
    </source>
</evidence>
<dbReference type="PANTHER" id="PTHR42760:SF133">
    <property type="entry name" value="3-OXOACYL-[ACYL-CARRIER-PROTEIN] REDUCTASE"/>
    <property type="match status" value="1"/>
</dbReference>
<dbReference type="RefSeq" id="WP_188410678.1">
    <property type="nucleotide sequence ID" value="NZ_BMCP01000004.1"/>
</dbReference>
<evidence type="ECO:0000256" key="2">
    <source>
        <dbReference type="ARBA" id="ARBA00023002"/>
    </source>
</evidence>
<dbReference type="SUPFAM" id="SSF51735">
    <property type="entry name" value="NAD(P)-binding Rossmann-fold domains"/>
    <property type="match status" value="1"/>
</dbReference>
<accession>A0A8J3E0L0</accession>
<name>A0A8J3E0L0_9RHOB</name>
<organism evidence="3 4">
    <name type="scientific">Agaricicola taiwanensis</name>
    <dbReference type="NCBI Taxonomy" id="591372"/>
    <lineage>
        <taxon>Bacteria</taxon>
        <taxon>Pseudomonadati</taxon>
        <taxon>Pseudomonadota</taxon>
        <taxon>Alphaproteobacteria</taxon>
        <taxon>Rhodobacterales</taxon>
        <taxon>Paracoccaceae</taxon>
        <taxon>Agaricicola</taxon>
    </lineage>
</organism>
<dbReference type="CDD" id="cd05233">
    <property type="entry name" value="SDR_c"/>
    <property type="match status" value="1"/>
</dbReference>
<dbReference type="PRINTS" id="PR00081">
    <property type="entry name" value="GDHRDH"/>
</dbReference>
<reference evidence="3" key="2">
    <citation type="submission" date="2020-09" db="EMBL/GenBank/DDBJ databases">
        <authorList>
            <person name="Sun Q."/>
            <person name="Sedlacek I."/>
        </authorList>
    </citation>
    <scope>NUCLEOTIDE SEQUENCE</scope>
    <source>
        <strain evidence="3">CCM 7684</strain>
    </source>
</reference>
<gene>
    <name evidence="3" type="ORF">GCM10007276_30650</name>
</gene>
<evidence type="ECO:0000256" key="1">
    <source>
        <dbReference type="ARBA" id="ARBA00006484"/>
    </source>
</evidence>
<keyword evidence="4" id="KW-1185">Reference proteome</keyword>
<dbReference type="PANTHER" id="PTHR42760">
    <property type="entry name" value="SHORT-CHAIN DEHYDROGENASES/REDUCTASES FAMILY MEMBER"/>
    <property type="match status" value="1"/>
</dbReference>
<dbReference type="GO" id="GO:0048038">
    <property type="term" value="F:quinone binding"/>
    <property type="evidence" value="ECO:0007669"/>
    <property type="project" value="TreeGrafter"/>
</dbReference>
<dbReference type="FunFam" id="3.40.50.720:FF:000084">
    <property type="entry name" value="Short-chain dehydrogenase reductase"/>
    <property type="match status" value="1"/>
</dbReference>
<proteinExistence type="inferred from homology"/>
<dbReference type="AlphaFoldDB" id="A0A8J3E0L0"/>
<dbReference type="Proteomes" id="UP000602745">
    <property type="component" value="Unassembled WGS sequence"/>
</dbReference>
<keyword evidence="2" id="KW-0560">Oxidoreductase</keyword>
<comment type="similarity">
    <text evidence="1">Belongs to the short-chain dehydrogenases/reductases (SDR) family.</text>
</comment>
<dbReference type="EMBL" id="BMCP01000004">
    <property type="protein sequence ID" value="GGE51457.1"/>
    <property type="molecule type" value="Genomic_DNA"/>
</dbReference>
<dbReference type="NCBIfam" id="NF005559">
    <property type="entry name" value="PRK07231.1"/>
    <property type="match status" value="1"/>
</dbReference>
<sequence length="256" mass="27230">MARTPGYFKDKTIIITGGGSGIGRATAVIFAREGAKVVIGDINEAGGKEVVEAVKKEGSDAIFVPCDVTKREQVKNLVAKAVEKFGKVHFLFNSAGSALKRCTFLEADDALWDLSFDLNVKGTYYATQEVLPHMLENGKGVIINVASMAHKRGGPGTSVHYAAAKGAVHTMTLGVAREFADRGIRCLSVSPGPVNTNFQAASGTTPEMAEKFAKDIPMKRIAEADEVAELVLFMCSDACEFMTADTVYLSGGGGWK</sequence>
<dbReference type="Pfam" id="PF13561">
    <property type="entry name" value="adh_short_C2"/>
    <property type="match status" value="1"/>
</dbReference>
<dbReference type="Gene3D" id="3.40.50.720">
    <property type="entry name" value="NAD(P)-binding Rossmann-like Domain"/>
    <property type="match status" value="1"/>
</dbReference>
<dbReference type="GO" id="GO:0016616">
    <property type="term" value="F:oxidoreductase activity, acting on the CH-OH group of donors, NAD or NADP as acceptor"/>
    <property type="evidence" value="ECO:0007669"/>
    <property type="project" value="TreeGrafter"/>
</dbReference>
<protein>
    <submittedName>
        <fullName evidence="3">Short chain dehydrogenase</fullName>
    </submittedName>
</protein>
<dbReference type="PRINTS" id="PR00080">
    <property type="entry name" value="SDRFAMILY"/>
</dbReference>
<dbReference type="GO" id="GO:0006633">
    <property type="term" value="P:fatty acid biosynthetic process"/>
    <property type="evidence" value="ECO:0007669"/>
    <property type="project" value="TreeGrafter"/>
</dbReference>
<reference evidence="3" key="1">
    <citation type="journal article" date="2014" name="Int. J. Syst. Evol. Microbiol.">
        <title>Complete genome sequence of Corynebacterium casei LMG S-19264T (=DSM 44701T), isolated from a smear-ripened cheese.</title>
        <authorList>
            <consortium name="US DOE Joint Genome Institute (JGI-PGF)"/>
            <person name="Walter F."/>
            <person name="Albersmeier A."/>
            <person name="Kalinowski J."/>
            <person name="Ruckert C."/>
        </authorList>
    </citation>
    <scope>NUCLEOTIDE SEQUENCE</scope>
    <source>
        <strain evidence="3">CCM 7684</strain>
    </source>
</reference>
<comment type="caution">
    <text evidence="3">The sequence shown here is derived from an EMBL/GenBank/DDBJ whole genome shotgun (WGS) entry which is preliminary data.</text>
</comment>
<dbReference type="InterPro" id="IPR036291">
    <property type="entry name" value="NAD(P)-bd_dom_sf"/>
</dbReference>